<evidence type="ECO:0000256" key="5">
    <source>
        <dbReference type="ARBA" id="ARBA00023237"/>
    </source>
</evidence>
<dbReference type="InterPro" id="IPR012944">
    <property type="entry name" value="SusD_RagB_dom"/>
</dbReference>
<evidence type="ECO:0000313" key="10">
    <source>
        <dbReference type="Proteomes" id="UP001597546"/>
    </source>
</evidence>
<dbReference type="RefSeq" id="WP_379040191.1">
    <property type="nucleotide sequence ID" value="NZ_JBHSKW010000001.1"/>
</dbReference>
<dbReference type="InterPro" id="IPR033985">
    <property type="entry name" value="SusD-like_N"/>
</dbReference>
<dbReference type="EMBL" id="JBHULV010000044">
    <property type="protein sequence ID" value="MFD2732512.1"/>
    <property type="molecule type" value="Genomic_DNA"/>
</dbReference>
<feature type="signal peptide" evidence="6">
    <location>
        <begin position="1"/>
        <end position="21"/>
    </location>
</feature>
<dbReference type="Pfam" id="PF14322">
    <property type="entry name" value="SusD-like_3"/>
    <property type="match status" value="1"/>
</dbReference>
<keyword evidence="4" id="KW-0472">Membrane</keyword>
<evidence type="ECO:0000256" key="3">
    <source>
        <dbReference type="ARBA" id="ARBA00022729"/>
    </source>
</evidence>
<feature type="domain" description="RagB/SusD" evidence="7">
    <location>
        <begin position="292"/>
        <end position="566"/>
    </location>
</feature>
<evidence type="ECO:0000256" key="4">
    <source>
        <dbReference type="ARBA" id="ARBA00023136"/>
    </source>
</evidence>
<organism evidence="9 10">
    <name type="scientific">Pedobacter alpinus</name>
    <dbReference type="NCBI Taxonomy" id="1590643"/>
    <lineage>
        <taxon>Bacteria</taxon>
        <taxon>Pseudomonadati</taxon>
        <taxon>Bacteroidota</taxon>
        <taxon>Sphingobacteriia</taxon>
        <taxon>Sphingobacteriales</taxon>
        <taxon>Sphingobacteriaceae</taxon>
        <taxon>Pedobacter</taxon>
    </lineage>
</organism>
<keyword evidence="3 6" id="KW-0732">Signal</keyword>
<evidence type="ECO:0000256" key="2">
    <source>
        <dbReference type="ARBA" id="ARBA00006275"/>
    </source>
</evidence>
<feature type="chain" id="PRO_5045183317" evidence="6">
    <location>
        <begin position="22"/>
        <end position="566"/>
    </location>
</feature>
<keyword evidence="5" id="KW-0998">Cell outer membrane</keyword>
<comment type="caution">
    <text evidence="9">The sequence shown here is derived from an EMBL/GenBank/DDBJ whole genome shotgun (WGS) entry which is preliminary data.</text>
</comment>
<evidence type="ECO:0000256" key="1">
    <source>
        <dbReference type="ARBA" id="ARBA00004442"/>
    </source>
</evidence>
<name>A0ABW5TUP4_9SPHI</name>
<evidence type="ECO:0000313" key="9">
    <source>
        <dbReference type="EMBL" id="MFD2732512.1"/>
    </source>
</evidence>
<dbReference type="Proteomes" id="UP001597546">
    <property type="component" value="Unassembled WGS sequence"/>
</dbReference>
<protein>
    <submittedName>
        <fullName evidence="9">RagB/SusD family nutrient uptake outer membrane protein</fullName>
    </submittedName>
</protein>
<feature type="domain" description="SusD-like N-terminal" evidence="8">
    <location>
        <begin position="64"/>
        <end position="221"/>
    </location>
</feature>
<sequence>MKVTRYIIILLTLGATLTACKKDFLNVKTVDADIPVDQLYSNYNYVQGVVWNVYSYLPDGLGNIDMEAATDNAEATNVSSRAQMFNTGIWNQYNNPYGVWTLNFDGIRQANLYLKNKDKADIDYIKNKITTTDSTTYFNARDNLKLMEGEVLFLKAYFYFELVKRYGGVPIFEEPLDYKDKATWENIPRNSVNECLQYISTLCDKAATIIPADLSQYAAYRADAGRVTNGAILALKSRALLYGASPLFKELGSSVTWAQAAEAAYDVIALNAYSLDASYDNLYGANNSSSSEFIFYKRYGAMNALEYFSFPIAFEGSTGNSITPTQNFVDDFEVLQKDGSGNITGSVPFDWNNSTHTANPYANRDPRFATTVIYNDKTFKSTQIQTYTGGNSGLPKQNATKTGYYMAKWINPSVDLLNGTTTNHTWSYFRYGEILLNYAEAMFNAYGAEGDPEAYGMTALQAINRVRQRVNMPAITAGQLNQTRIEHERNVEMGFENQRFWDVRRWKKGTVYFKAPVNRIEITKTGTNFSYMVKKLEDRSFEEKMNLYPIPQSEIDKTNWTQNTNW</sequence>
<keyword evidence="10" id="KW-1185">Reference proteome</keyword>
<evidence type="ECO:0000256" key="6">
    <source>
        <dbReference type="SAM" id="SignalP"/>
    </source>
</evidence>
<dbReference type="SUPFAM" id="SSF48452">
    <property type="entry name" value="TPR-like"/>
    <property type="match status" value="1"/>
</dbReference>
<evidence type="ECO:0000259" key="8">
    <source>
        <dbReference type="Pfam" id="PF14322"/>
    </source>
</evidence>
<dbReference type="PROSITE" id="PS51257">
    <property type="entry name" value="PROKAR_LIPOPROTEIN"/>
    <property type="match status" value="1"/>
</dbReference>
<reference evidence="10" key="1">
    <citation type="journal article" date="2019" name="Int. J. Syst. Evol. Microbiol.">
        <title>The Global Catalogue of Microorganisms (GCM) 10K type strain sequencing project: providing services to taxonomists for standard genome sequencing and annotation.</title>
        <authorList>
            <consortium name="The Broad Institute Genomics Platform"/>
            <consortium name="The Broad Institute Genome Sequencing Center for Infectious Disease"/>
            <person name="Wu L."/>
            <person name="Ma J."/>
        </authorList>
    </citation>
    <scope>NUCLEOTIDE SEQUENCE [LARGE SCALE GENOMIC DNA]</scope>
    <source>
        <strain evidence="10">KCTC 42456</strain>
    </source>
</reference>
<dbReference type="Gene3D" id="1.25.40.390">
    <property type="match status" value="1"/>
</dbReference>
<dbReference type="Pfam" id="PF07980">
    <property type="entry name" value="SusD_RagB"/>
    <property type="match status" value="1"/>
</dbReference>
<comment type="similarity">
    <text evidence="2">Belongs to the SusD family.</text>
</comment>
<proteinExistence type="inferred from homology"/>
<gene>
    <name evidence="9" type="ORF">ACFSSE_12445</name>
</gene>
<accession>A0ABW5TUP4</accession>
<comment type="subcellular location">
    <subcellularLocation>
        <location evidence="1">Cell outer membrane</location>
    </subcellularLocation>
</comment>
<evidence type="ECO:0000259" key="7">
    <source>
        <dbReference type="Pfam" id="PF07980"/>
    </source>
</evidence>
<dbReference type="InterPro" id="IPR011990">
    <property type="entry name" value="TPR-like_helical_dom_sf"/>
</dbReference>